<gene>
    <name evidence="2" type="ORF">GIB67_010858</name>
</gene>
<feature type="chain" id="PRO_5029582003" description="Pollen Ole e 1 allergen and extensin family protein" evidence="1">
    <location>
        <begin position="25"/>
        <end position="324"/>
    </location>
</feature>
<sequence>MDSHNIFLLAILLVLATFVDETRGDAMVTGTVYCDQCKDGGVTFLDYPLYGVKVDVTCEVGSGLARMTNSDTTNLFGSYTVRFTGSSLANPDVRNCNAQITGFGQGSNSCGAVPGPAKPIRLMFSMYDMEIYTVDALLSQPSEPLAFCPRSATPLPNPVSTPPSIPPPFNPVTPPSLTNPINPTTPPSPPTVRLPPMPFLESSACPYQKWTMPEYRCHWSVVEPDTKVAVAFGLIAARKYGTDMTLRKGLQGRGDVYRTLLREATTALLNSYNSIHFGYPTLSVIGNMNAALMGSPRHALFMALRFKRANSGYGTVRCNFTPCK</sequence>
<dbReference type="AlphaFoldDB" id="A0A7J7NX14"/>
<comment type="caution">
    <text evidence="2">The sequence shown here is derived from an EMBL/GenBank/DDBJ whole genome shotgun (WGS) entry which is preliminary data.</text>
</comment>
<dbReference type="PANTHER" id="PTHR33210">
    <property type="entry name" value="PROTODERMAL FACTOR 1"/>
    <property type="match status" value="1"/>
</dbReference>
<evidence type="ECO:0000256" key="1">
    <source>
        <dbReference type="SAM" id="SignalP"/>
    </source>
</evidence>
<protein>
    <recommendedName>
        <fullName evidence="4">Pollen Ole e 1 allergen and extensin family protein</fullName>
    </recommendedName>
</protein>
<name>A0A7J7NX14_9MAGN</name>
<proteinExistence type="predicted"/>
<evidence type="ECO:0000313" key="2">
    <source>
        <dbReference type="EMBL" id="KAF6171438.1"/>
    </source>
</evidence>
<keyword evidence="3" id="KW-1185">Reference proteome</keyword>
<accession>A0A7J7NX14</accession>
<keyword evidence="1" id="KW-0732">Signal</keyword>
<dbReference type="Proteomes" id="UP000541444">
    <property type="component" value="Unassembled WGS sequence"/>
</dbReference>
<dbReference type="OrthoDB" id="1909008at2759"/>
<evidence type="ECO:0000313" key="3">
    <source>
        <dbReference type="Proteomes" id="UP000541444"/>
    </source>
</evidence>
<dbReference type="InterPro" id="IPR039923">
    <property type="entry name" value="Protodermal_1"/>
</dbReference>
<dbReference type="Pfam" id="PF01190">
    <property type="entry name" value="Pollen_Ole_e_1"/>
    <property type="match status" value="1"/>
</dbReference>
<feature type="signal peptide" evidence="1">
    <location>
        <begin position="1"/>
        <end position="24"/>
    </location>
</feature>
<reference evidence="2 3" key="1">
    <citation type="journal article" date="2020" name="IScience">
        <title>Genome Sequencing of the Endangered Kingdonia uniflora (Circaeasteraceae, Ranunculales) Reveals Potential Mechanisms of Evolutionary Specialization.</title>
        <authorList>
            <person name="Sun Y."/>
            <person name="Deng T."/>
            <person name="Zhang A."/>
            <person name="Moore M.J."/>
            <person name="Landis J.B."/>
            <person name="Lin N."/>
            <person name="Zhang H."/>
            <person name="Zhang X."/>
            <person name="Huang J."/>
            <person name="Zhang X."/>
            <person name="Sun H."/>
            <person name="Wang H."/>
        </authorList>
    </citation>
    <scope>NUCLEOTIDE SEQUENCE [LARGE SCALE GENOMIC DNA]</scope>
    <source>
        <strain evidence="2">TB1705</strain>
        <tissue evidence="2">Leaf</tissue>
    </source>
</reference>
<organism evidence="2 3">
    <name type="scientific">Kingdonia uniflora</name>
    <dbReference type="NCBI Taxonomy" id="39325"/>
    <lineage>
        <taxon>Eukaryota</taxon>
        <taxon>Viridiplantae</taxon>
        <taxon>Streptophyta</taxon>
        <taxon>Embryophyta</taxon>
        <taxon>Tracheophyta</taxon>
        <taxon>Spermatophyta</taxon>
        <taxon>Magnoliopsida</taxon>
        <taxon>Ranunculales</taxon>
        <taxon>Circaeasteraceae</taxon>
        <taxon>Kingdonia</taxon>
    </lineage>
</organism>
<evidence type="ECO:0008006" key="4">
    <source>
        <dbReference type="Google" id="ProtNLM"/>
    </source>
</evidence>
<dbReference type="EMBL" id="JACGCM010000491">
    <property type="protein sequence ID" value="KAF6171438.1"/>
    <property type="molecule type" value="Genomic_DNA"/>
</dbReference>
<dbReference type="PANTHER" id="PTHR33210:SF24">
    <property type="entry name" value="POLLEN OLE E 1 ALLERGEN AND EXTENSIN FAMILY PROTEIN"/>
    <property type="match status" value="1"/>
</dbReference>